<keyword evidence="3" id="KW-1185">Reference proteome</keyword>
<evidence type="ECO:0008006" key="4">
    <source>
        <dbReference type="Google" id="ProtNLM"/>
    </source>
</evidence>
<accession>A4X197</accession>
<name>A4X197_SALTO</name>
<keyword evidence="1" id="KW-0560">Oxidoreductase</keyword>
<dbReference type="InterPro" id="IPR019965">
    <property type="entry name" value="PPOX_F420-dep_Rv2061_put"/>
</dbReference>
<dbReference type="STRING" id="369723.Strop_0162"/>
<proteinExistence type="predicted"/>
<dbReference type="HOGENOM" id="CLU_139738_0_0_11"/>
<dbReference type="PANTHER" id="PTHR35176:SF11">
    <property type="entry name" value="PYRIDOXAMINE 5'-PHOSPHATE OXIDASE FAMILY PROTEIN"/>
    <property type="match status" value="1"/>
</dbReference>
<dbReference type="eggNOG" id="COG3871">
    <property type="taxonomic scope" value="Bacteria"/>
</dbReference>
<dbReference type="PANTHER" id="PTHR35176">
    <property type="entry name" value="HEME OXYGENASE HI_0854-RELATED"/>
    <property type="match status" value="1"/>
</dbReference>
<gene>
    <name evidence="2" type="ordered locus">Strop_0162</name>
</gene>
<dbReference type="InterPro" id="IPR012349">
    <property type="entry name" value="Split_barrel_FMN-bd"/>
</dbReference>
<dbReference type="InterPro" id="IPR052019">
    <property type="entry name" value="F420H2_bilvrd_red/Heme_oxyg"/>
</dbReference>
<dbReference type="KEGG" id="stp:Strop_0162"/>
<dbReference type="GO" id="GO:0005829">
    <property type="term" value="C:cytosol"/>
    <property type="evidence" value="ECO:0007669"/>
    <property type="project" value="TreeGrafter"/>
</dbReference>
<dbReference type="AlphaFoldDB" id="A4X197"/>
<dbReference type="GO" id="GO:0070967">
    <property type="term" value="F:coenzyme F420 binding"/>
    <property type="evidence" value="ECO:0007669"/>
    <property type="project" value="TreeGrafter"/>
</dbReference>
<dbReference type="NCBIfam" id="TIGR03666">
    <property type="entry name" value="Rv2061_F420"/>
    <property type="match status" value="1"/>
</dbReference>
<sequence>MDTAGAVPRPGLRYTARRRAHCPVSRPRSRILGGVTTLDRLATEKYILLTTFRKDGRAVPTPVWAVRDGDALAVWTVTGSGKVKRIRRSGDVTVAPCDVRGRPHGPAVPGHAALADSAGTRRVRGLIKEKYRVLGRLTLLGSRLRRGEQGTVGIRVTLKG</sequence>
<protein>
    <recommendedName>
        <fullName evidence="4">Pyridoxamine 5'-phosphate oxidase-related, FMN-binding</fullName>
    </recommendedName>
</protein>
<dbReference type="GO" id="GO:0016627">
    <property type="term" value="F:oxidoreductase activity, acting on the CH-CH group of donors"/>
    <property type="evidence" value="ECO:0007669"/>
    <property type="project" value="TreeGrafter"/>
</dbReference>
<reference evidence="3" key="1">
    <citation type="journal article" date="2007" name="Proc. Natl. Acad. Sci. U.S.A.">
        <title>Genome sequencing reveals complex secondary metabolome in the marine actinomycete Salinispora tropica.</title>
        <authorList>
            <person name="Udwary D.W."/>
            <person name="Zeigler L."/>
            <person name="Asolkar R.N."/>
            <person name="Singan V."/>
            <person name="Lapidus A."/>
            <person name="Fenical W."/>
            <person name="Jensen P.R."/>
            <person name="Moore B.S."/>
        </authorList>
    </citation>
    <scope>NUCLEOTIDE SEQUENCE [LARGE SCALE GENOMIC DNA]</scope>
    <source>
        <strain evidence="3">ATCC BAA-916 / DSM 44818 / CNB-440</strain>
    </source>
</reference>
<organism evidence="2 3">
    <name type="scientific">Salinispora tropica (strain ATCC BAA-916 / DSM 44818 / JCM 13857 / NBRC 105044 / CNB-440)</name>
    <dbReference type="NCBI Taxonomy" id="369723"/>
    <lineage>
        <taxon>Bacteria</taxon>
        <taxon>Bacillati</taxon>
        <taxon>Actinomycetota</taxon>
        <taxon>Actinomycetes</taxon>
        <taxon>Micromonosporales</taxon>
        <taxon>Micromonosporaceae</taxon>
        <taxon>Salinispora</taxon>
    </lineage>
</organism>
<evidence type="ECO:0000313" key="3">
    <source>
        <dbReference type="Proteomes" id="UP000000235"/>
    </source>
</evidence>
<dbReference type="Gene3D" id="2.30.110.10">
    <property type="entry name" value="Electron Transport, Fmn-binding Protein, Chain A"/>
    <property type="match status" value="1"/>
</dbReference>
<evidence type="ECO:0000256" key="1">
    <source>
        <dbReference type="ARBA" id="ARBA00023002"/>
    </source>
</evidence>
<evidence type="ECO:0000313" key="2">
    <source>
        <dbReference type="EMBL" id="ABP52647.1"/>
    </source>
</evidence>
<dbReference type="Proteomes" id="UP000000235">
    <property type="component" value="Chromosome"/>
</dbReference>
<dbReference type="EMBL" id="CP000667">
    <property type="protein sequence ID" value="ABP52647.1"/>
    <property type="molecule type" value="Genomic_DNA"/>
</dbReference>
<dbReference type="SUPFAM" id="SSF50475">
    <property type="entry name" value="FMN-binding split barrel"/>
    <property type="match status" value="1"/>
</dbReference>